<reference evidence="3" key="1">
    <citation type="submission" date="2023-07" db="EMBL/GenBank/DDBJ databases">
        <authorList>
            <person name="Aktuganov G."/>
            <person name="Boyko T."/>
            <person name="Delegan Y."/>
            <person name="Galimzianova N."/>
            <person name="Gilvanova E."/>
            <person name="Korobov V."/>
            <person name="Kuzmina L."/>
            <person name="Melentiev A."/>
            <person name="Milman P."/>
            <person name="Ryabova A."/>
            <person name="Stupak E."/>
            <person name="Yasakov T."/>
            <person name="Zharikova N."/>
            <person name="Zhurenko E."/>
        </authorList>
    </citation>
    <scope>NUCLEOTIDE SEQUENCE</scope>
    <source>
        <strain evidence="3">IB-739</strain>
    </source>
</reference>
<feature type="compositionally biased region" description="Polar residues" evidence="1">
    <location>
        <begin position="156"/>
        <end position="173"/>
    </location>
</feature>
<feature type="compositionally biased region" description="Basic and acidic residues" evidence="1">
    <location>
        <begin position="66"/>
        <end position="155"/>
    </location>
</feature>
<evidence type="ECO:0000313" key="4">
    <source>
        <dbReference type="Proteomes" id="UP001168883"/>
    </source>
</evidence>
<dbReference type="RefSeq" id="WP_302877972.1">
    <property type="nucleotide sequence ID" value="NZ_JARLKN010000037.1"/>
</dbReference>
<sequence>MNSKRQTIWLVSMLSLMVVLSAYYLFTEDVGNVEVTGTTPKEMTINAGQTDAMHPAATDANAGPRGEQKPGQKPEMKPEQKPEVKPEQKPEQKPEMKPEQKPEVKPEQKPEVKPEQKPEVKPEPKPEGKPEQKPEGKPEQKPEGKPEQKPGKGDKSSSTGAETSSIAAQPVSKNETDAKVLQQVQAQAHAQSGSDYFTNLQLKRDEENAKKAEQLLTIISDTKQTAEAAVKAQEELRKIEDMEAKVTNLEESLTKDFPQAVVTQDANKWKVTVQASKLEKSQALSIIDKTIKELNVGPDSVSVQMVP</sequence>
<dbReference type="EMBL" id="JAUMKJ010000008">
    <property type="protein sequence ID" value="MDO3677043.1"/>
    <property type="molecule type" value="Genomic_DNA"/>
</dbReference>
<evidence type="ECO:0000256" key="2">
    <source>
        <dbReference type="SAM" id="Phobius"/>
    </source>
</evidence>
<dbReference type="InterPro" id="IPR024232">
    <property type="entry name" value="SpoIIIAH"/>
</dbReference>
<accession>A0ABT8V8J3</accession>
<keyword evidence="2" id="KW-1133">Transmembrane helix</keyword>
<evidence type="ECO:0000313" key="3">
    <source>
        <dbReference type="EMBL" id="MDO3677043.1"/>
    </source>
</evidence>
<name>A0ABT8V8J3_9BACL</name>
<dbReference type="PANTHER" id="PTHR34403:SF14">
    <property type="entry name" value="OS05G0225800 PROTEIN"/>
    <property type="match status" value="1"/>
</dbReference>
<dbReference type="Pfam" id="PF12685">
    <property type="entry name" value="SpoIIIAH"/>
    <property type="match status" value="1"/>
</dbReference>
<keyword evidence="2" id="KW-0812">Transmembrane</keyword>
<dbReference type="Proteomes" id="UP001168883">
    <property type="component" value="Unassembled WGS sequence"/>
</dbReference>
<keyword evidence="4" id="KW-1185">Reference proteome</keyword>
<organism evidence="3 4">
    <name type="scientific">Paenibacillus ehimensis</name>
    <dbReference type="NCBI Taxonomy" id="79264"/>
    <lineage>
        <taxon>Bacteria</taxon>
        <taxon>Bacillati</taxon>
        <taxon>Bacillota</taxon>
        <taxon>Bacilli</taxon>
        <taxon>Bacillales</taxon>
        <taxon>Paenibacillaceae</taxon>
        <taxon>Paenibacillus</taxon>
    </lineage>
</organism>
<feature type="compositionally biased region" description="Low complexity" evidence="1">
    <location>
        <begin position="182"/>
        <end position="191"/>
    </location>
</feature>
<feature type="transmembrane region" description="Helical" evidence="2">
    <location>
        <begin position="7"/>
        <end position="26"/>
    </location>
</feature>
<feature type="region of interest" description="Disordered" evidence="1">
    <location>
        <begin position="46"/>
        <end position="195"/>
    </location>
</feature>
<dbReference type="InterPro" id="IPR038503">
    <property type="entry name" value="SpoIIIAH_sf"/>
</dbReference>
<comment type="caution">
    <text evidence="3">The sequence shown here is derived from an EMBL/GenBank/DDBJ whole genome shotgun (WGS) entry which is preliminary data.</text>
</comment>
<dbReference type="InterPro" id="IPR050972">
    <property type="entry name" value="SDr-like"/>
</dbReference>
<proteinExistence type="predicted"/>
<keyword evidence="2" id="KW-0472">Membrane</keyword>
<gene>
    <name evidence="3" type="ORF">Q3C12_08515</name>
</gene>
<evidence type="ECO:0000256" key="1">
    <source>
        <dbReference type="SAM" id="MobiDB-lite"/>
    </source>
</evidence>
<protein>
    <submittedName>
        <fullName evidence="3">SpoIIIAH-like family protein</fullName>
    </submittedName>
</protein>
<dbReference type="Gene3D" id="1.10.287.4300">
    <property type="entry name" value="Stage III sporulation protein AH-like"/>
    <property type="match status" value="1"/>
</dbReference>
<dbReference type="PANTHER" id="PTHR34403">
    <property type="entry name" value="TOL-PAL SYSTEM PROTEIN TOLA"/>
    <property type="match status" value="1"/>
</dbReference>